<accession>A0A2P6V165</accession>
<dbReference type="InterPro" id="IPR031108">
    <property type="entry name" value="IscA_plant_cyanobact"/>
</dbReference>
<evidence type="ECO:0000259" key="1">
    <source>
        <dbReference type="Pfam" id="PF01521"/>
    </source>
</evidence>
<dbReference type="PANTHER" id="PTHR47265:SF1">
    <property type="entry name" value="IRON-SULFUR ASSEMBLY PROTEIN ISCA, CHLOROPLASTIC"/>
    <property type="match status" value="1"/>
</dbReference>
<dbReference type="EMBL" id="LHPF02000012">
    <property type="protein sequence ID" value="PSC71899.1"/>
    <property type="molecule type" value="Genomic_DNA"/>
</dbReference>
<proteinExistence type="predicted"/>
<dbReference type="InterPro" id="IPR017870">
    <property type="entry name" value="FeS_cluster_insertion_CS"/>
</dbReference>
<dbReference type="InterPro" id="IPR016092">
    <property type="entry name" value="ATAP"/>
</dbReference>
<dbReference type="GO" id="GO:0009570">
    <property type="term" value="C:chloroplast stroma"/>
    <property type="evidence" value="ECO:0007669"/>
    <property type="project" value="TreeGrafter"/>
</dbReference>
<dbReference type="EMBL" id="LHPF02000046">
    <property type="protein sequence ID" value="PSC67830.1"/>
    <property type="molecule type" value="Genomic_DNA"/>
</dbReference>
<dbReference type="Gene3D" id="2.60.300.12">
    <property type="entry name" value="HesB-like domain"/>
    <property type="match status" value="1"/>
</dbReference>
<protein>
    <submittedName>
        <fullName evidence="2">Iron-sulfur cluster assembly</fullName>
    </submittedName>
</protein>
<dbReference type="GO" id="GO:0051536">
    <property type="term" value="F:iron-sulfur cluster binding"/>
    <property type="evidence" value="ECO:0007669"/>
    <property type="project" value="InterPro"/>
</dbReference>
<dbReference type="InterPro" id="IPR000361">
    <property type="entry name" value="ATAP_core_dom"/>
</dbReference>
<name>A0A2P6V165_9CHLO</name>
<dbReference type="Pfam" id="PF01521">
    <property type="entry name" value="Fe-S_biosyn"/>
    <property type="match status" value="1"/>
</dbReference>
<evidence type="ECO:0000313" key="4">
    <source>
        <dbReference type="EMBL" id="PSC71899.1"/>
    </source>
</evidence>
<dbReference type="InterPro" id="IPR035903">
    <property type="entry name" value="HesB-like_dom_sf"/>
</dbReference>
<dbReference type="GO" id="GO:0016226">
    <property type="term" value="P:iron-sulfur cluster assembly"/>
    <property type="evidence" value="ECO:0007669"/>
    <property type="project" value="InterPro"/>
</dbReference>
<dbReference type="OrthoDB" id="333486at2759"/>
<dbReference type="STRING" id="554055.A0A2P6V165"/>
<evidence type="ECO:0000313" key="2">
    <source>
        <dbReference type="EMBL" id="PSC67830.1"/>
    </source>
</evidence>
<dbReference type="NCBIfam" id="TIGR00049">
    <property type="entry name" value="iron-sulfur cluster assembly accessory protein"/>
    <property type="match status" value="1"/>
</dbReference>
<feature type="domain" description="Core" evidence="1">
    <location>
        <begin position="52"/>
        <end position="156"/>
    </location>
</feature>
<dbReference type="PROSITE" id="PS01152">
    <property type="entry name" value="HESB"/>
    <property type="match status" value="1"/>
</dbReference>
<evidence type="ECO:0000313" key="5">
    <source>
        <dbReference type="Proteomes" id="UP000239649"/>
    </source>
</evidence>
<dbReference type="AlphaFoldDB" id="A0A2P6V165"/>
<gene>
    <name evidence="4" type="ORF">C2E20_4796</name>
    <name evidence="2" type="ORF">C2E20_8504</name>
    <name evidence="3" type="ORF">C2E20_8506</name>
</gene>
<sequence length="160" mass="17108">MRLTSSMSAVPAAQRPATALRTRSAFRPARPLLLKLRAAAVEGAVKPLAPAITLTDRALEHLTKLRSDSGGEKLLLRMGVKSGGCSGMSYVMDFESEENIKPDDAVMEYEGGFKLVTDPKSLLYLFGMHLDWSPALIGGGFQFQNPNAADSCGCGKSFGV</sequence>
<dbReference type="GO" id="GO:0030674">
    <property type="term" value="F:protein-macromolecule adaptor activity"/>
    <property type="evidence" value="ECO:0007669"/>
    <property type="project" value="TreeGrafter"/>
</dbReference>
<reference evidence="2 5" key="1">
    <citation type="journal article" date="2018" name="Plant J.">
        <title>Genome sequences of Chlorella sorokiniana UTEX 1602 and Micractinium conductrix SAG 241.80: implications to maltose excretion by a green alga.</title>
        <authorList>
            <person name="Arriola M.B."/>
            <person name="Velmurugan N."/>
            <person name="Zhang Y."/>
            <person name="Plunkett M.H."/>
            <person name="Hondzo H."/>
            <person name="Barney B.M."/>
        </authorList>
    </citation>
    <scope>NUCLEOTIDE SEQUENCE [LARGE SCALE GENOMIC DNA]</scope>
    <source>
        <strain evidence="2 5">SAG 241.80</strain>
    </source>
</reference>
<dbReference type="PANTHER" id="PTHR47265">
    <property type="entry name" value="IRON-SULFUR ASSEMBLY PROTEIN ISCA, CHLOROPLASTIC"/>
    <property type="match status" value="1"/>
</dbReference>
<evidence type="ECO:0000313" key="3">
    <source>
        <dbReference type="EMBL" id="PSC67855.1"/>
    </source>
</evidence>
<reference evidence="2" key="2">
    <citation type="submission" date="2018-02" db="EMBL/GenBank/DDBJ databases">
        <authorList>
            <person name="Cohen D.B."/>
            <person name="Kent A.D."/>
        </authorList>
    </citation>
    <scope>NUCLEOTIDE SEQUENCE</scope>
    <source>
        <strain evidence="2">SAG 241.80</strain>
    </source>
</reference>
<organism evidence="2 5">
    <name type="scientific">Micractinium conductrix</name>
    <dbReference type="NCBI Taxonomy" id="554055"/>
    <lineage>
        <taxon>Eukaryota</taxon>
        <taxon>Viridiplantae</taxon>
        <taxon>Chlorophyta</taxon>
        <taxon>core chlorophytes</taxon>
        <taxon>Trebouxiophyceae</taxon>
        <taxon>Chlorellales</taxon>
        <taxon>Chlorellaceae</taxon>
        <taxon>Chlorella clade</taxon>
        <taxon>Micractinium</taxon>
    </lineage>
</organism>
<comment type="caution">
    <text evidence="2">The sequence shown here is derived from an EMBL/GenBank/DDBJ whole genome shotgun (WGS) entry which is preliminary data.</text>
</comment>
<dbReference type="EMBL" id="LHPF02000046">
    <property type="protein sequence ID" value="PSC67855.1"/>
    <property type="molecule type" value="Genomic_DNA"/>
</dbReference>
<dbReference type="Proteomes" id="UP000239649">
    <property type="component" value="Unassembled WGS sequence"/>
</dbReference>
<keyword evidence="5" id="KW-1185">Reference proteome</keyword>
<dbReference type="SUPFAM" id="SSF89360">
    <property type="entry name" value="HesB-like domain"/>
    <property type="match status" value="1"/>
</dbReference>